<evidence type="ECO:0000313" key="2">
    <source>
        <dbReference type="WBParaSite" id="RSKR_0001045800.1"/>
    </source>
</evidence>
<reference evidence="2" key="1">
    <citation type="submission" date="2016-11" db="UniProtKB">
        <authorList>
            <consortium name="WormBaseParasite"/>
        </authorList>
    </citation>
    <scope>IDENTIFICATION</scope>
    <source>
        <strain evidence="2">KR3021</strain>
    </source>
</reference>
<proteinExistence type="predicted"/>
<evidence type="ECO:0000313" key="1">
    <source>
        <dbReference type="Proteomes" id="UP000095286"/>
    </source>
</evidence>
<protein>
    <submittedName>
        <fullName evidence="2">SERPIN domain-containing protein</fullName>
    </submittedName>
</protein>
<dbReference type="WBParaSite" id="RSKR_0001045800.1">
    <property type="protein sequence ID" value="RSKR_0001045800.1"/>
    <property type="gene ID" value="RSKR_0001045800"/>
</dbReference>
<accession>A0AC35UDE5</accession>
<name>A0AC35UDE5_9BILA</name>
<dbReference type="Proteomes" id="UP000095286">
    <property type="component" value="Unplaced"/>
</dbReference>
<organism evidence="1 2">
    <name type="scientific">Rhabditophanes sp. KR3021</name>
    <dbReference type="NCBI Taxonomy" id="114890"/>
    <lineage>
        <taxon>Eukaryota</taxon>
        <taxon>Metazoa</taxon>
        <taxon>Ecdysozoa</taxon>
        <taxon>Nematoda</taxon>
        <taxon>Chromadorea</taxon>
        <taxon>Rhabditida</taxon>
        <taxon>Tylenchina</taxon>
        <taxon>Panagrolaimomorpha</taxon>
        <taxon>Strongyloidoidea</taxon>
        <taxon>Alloionematidae</taxon>
        <taxon>Rhabditophanes</taxon>
    </lineage>
</organism>
<sequence>QHDVSGLAPIKVSEEAVEGAKLLMVLKSINIHSTSFETTSYPTPRDFYPHLFSLRHPKQIMTKVNSFNSIMDPFDLALFADTVNIKMEVFDLSPSHLTKHNMVALYPDNKSKYHTTISLIRLIDDGPILPLYYVADESFY</sequence>